<protein>
    <submittedName>
        <fullName evidence="1">Uncharacterized protein</fullName>
    </submittedName>
</protein>
<proteinExistence type="predicted"/>
<organism evidence="1 2">
    <name type="scientific">Streptomyces massasporeus</name>
    <dbReference type="NCBI Taxonomy" id="67324"/>
    <lineage>
        <taxon>Bacteria</taxon>
        <taxon>Bacillati</taxon>
        <taxon>Actinomycetota</taxon>
        <taxon>Actinomycetes</taxon>
        <taxon>Kitasatosporales</taxon>
        <taxon>Streptomycetaceae</taxon>
        <taxon>Streptomyces</taxon>
    </lineage>
</organism>
<dbReference type="RefSeq" id="WP_358280510.1">
    <property type="nucleotide sequence ID" value="NZ_JBEYGJ010000008.1"/>
</dbReference>
<comment type="caution">
    <text evidence="1">The sequence shown here is derived from an EMBL/GenBank/DDBJ whole genome shotgun (WGS) entry which is preliminary data.</text>
</comment>
<keyword evidence="2" id="KW-1185">Reference proteome</keyword>
<sequence>MGRVTVAPTDLWLTPGTCPRIVPYVPADEESRERLDMLQAMALGRETGPQPLSR</sequence>
<dbReference type="Proteomes" id="UP001601288">
    <property type="component" value="Unassembled WGS sequence"/>
</dbReference>
<accession>A0ABW6LK53</accession>
<reference evidence="1 2" key="1">
    <citation type="submission" date="2024-10" db="EMBL/GenBank/DDBJ databases">
        <title>The Natural Products Discovery Center: Release of the First 8490 Sequenced Strains for Exploring Actinobacteria Biosynthetic Diversity.</title>
        <authorList>
            <person name="Kalkreuter E."/>
            <person name="Kautsar S.A."/>
            <person name="Yang D."/>
            <person name="Bader C.D."/>
            <person name="Teijaro C.N."/>
            <person name="Fluegel L."/>
            <person name="Davis C.M."/>
            <person name="Simpson J.R."/>
            <person name="Lauterbach L."/>
            <person name="Steele A.D."/>
            <person name="Gui C."/>
            <person name="Meng S."/>
            <person name="Li G."/>
            <person name="Viehrig K."/>
            <person name="Ye F."/>
            <person name="Su P."/>
            <person name="Kiefer A.F."/>
            <person name="Nichols A."/>
            <person name="Cepeda A.J."/>
            <person name="Yan W."/>
            <person name="Fan B."/>
            <person name="Jiang Y."/>
            <person name="Adhikari A."/>
            <person name="Zheng C.-J."/>
            <person name="Schuster L."/>
            <person name="Cowan T.M."/>
            <person name="Smanski M.J."/>
            <person name="Chevrette M.G."/>
            <person name="De Carvalho L.P.S."/>
            <person name="Shen B."/>
        </authorList>
    </citation>
    <scope>NUCLEOTIDE SEQUENCE [LARGE SCALE GENOMIC DNA]</scope>
    <source>
        <strain evidence="1 2">NPDC007066</strain>
    </source>
</reference>
<gene>
    <name evidence="1" type="ORF">ACFYM3_22855</name>
</gene>
<name>A0ABW6LK53_9ACTN</name>
<dbReference type="EMBL" id="JBIAFP010000013">
    <property type="protein sequence ID" value="MFE9227419.1"/>
    <property type="molecule type" value="Genomic_DNA"/>
</dbReference>
<evidence type="ECO:0000313" key="2">
    <source>
        <dbReference type="Proteomes" id="UP001601288"/>
    </source>
</evidence>
<evidence type="ECO:0000313" key="1">
    <source>
        <dbReference type="EMBL" id="MFE9227419.1"/>
    </source>
</evidence>